<sequence length="231" mass="25546">MQKKHNAFTLIELLIVITIISIIAGFIVVASQSVRDKALIESTRATIMALMTGCDEYRAIFKVYPDINDTTTLENNGYQGIGGDTNALDTFDEDDFAEFNRRLRFVLMDIKVSNDEEIDGDILVSQNLPMVIDDGVPAENPGDNEELVADAFGNFLRVCPGRNHTADNPQGPNNFNNDNRSFTMVDIYSLGADGLDGTDGFSDDDSTSFALIDGDEIVSWNIEETKKRRSD</sequence>
<evidence type="ECO:0000256" key="1">
    <source>
        <dbReference type="SAM" id="Phobius"/>
    </source>
</evidence>
<dbReference type="EMBL" id="AP019860">
    <property type="protein sequence ID" value="BBM82051.1"/>
    <property type="molecule type" value="Genomic_DNA"/>
</dbReference>
<keyword evidence="1" id="KW-1133">Transmembrane helix</keyword>
<gene>
    <name evidence="2" type="ORF">UABAM_00394</name>
</gene>
<organism evidence="2 3">
    <name type="scientific">Uabimicrobium amorphum</name>
    <dbReference type="NCBI Taxonomy" id="2596890"/>
    <lineage>
        <taxon>Bacteria</taxon>
        <taxon>Pseudomonadati</taxon>
        <taxon>Planctomycetota</taxon>
        <taxon>Candidatus Uabimicrobiia</taxon>
        <taxon>Candidatus Uabimicrobiales</taxon>
        <taxon>Candidatus Uabimicrobiaceae</taxon>
        <taxon>Candidatus Uabimicrobium</taxon>
    </lineage>
</organism>
<evidence type="ECO:0000313" key="3">
    <source>
        <dbReference type="Proteomes" id="UP000326354"/>
    </source>
</evidence>
<dbReference type="RefSeq" id="WP_151966307.1">
    <property type="nucleotide sequence ID" value="NZ_AP019860.1"/>
</dbReference>
<name>A0A5S9F1D0_UABAM</name>
<evidence type="ECO:0000313" key="2">
    <source>
        <dbReference type="EMBL" id="BBM82051.1"/>
    </source>
</evidence>
<dbReference type="InterPro" id="IPR045584">
    <property type="entry name" value="Pilin-like"/>
</dbReference>
<keyword evidence="1" id="KW-0812">Transmembrane</keyword>
<accession>A0A5S9F1D0</accession>
<proteinExistence type="predicted"/>
<dbReference type="Pfam" id="PF07963">
    <property type="entry name" value="N_methyl"/>
    <property type="match status" value="1"/>
</dbReference>
<dbReference type="AlphaFoldDB" id="A0A5S9F1D0"/>
<dbReference type="KEGG" id="uam:UABAM_00394"/>
<keyword evidence="3" id="KW-1185">Reference proteome</keyword>
<protein>
    <submittedName>
        <fullName evidence="2">Type II secretion system protein GspG</fullName>
    </submittedName>
</protein>
<keyword evidence="1" id="KW-0472">Membrane</keyword>
<feature type="transmembrane region" description="Helical" evidence="1">
    <location>
        <begin position="7"/>
        <end position="30"/>
    </location>
</feature>
<dbReference type="InterPro" id="IPR012902">
    <property type="entry name" value="N_methyl_site"/>
</dbReference>
<dbReference type="Gene3D" id="3.30.700.10">
    <property type="entry name" value="Glycoprotein, Type 4 Pilin"/>
    <property type="match status" value="1"/>
</dbReference>
<dbReference type="Proteomes" id="UP000326354">
    <property type="component" value="Chromosome"/>
</dbReference>
<reference evidence="2 3" key="1">
    <citation type="submission" date="2019-08" db="EMBL/GenBank/DDBJ databases">
        <title>Complete genome sequence of Candidatus Uab amorphum.</title>
        <authorList>
            <person name="Shiratori T."/>
            <person name="Suzuki S."/>
            <person name="Kakizawa Y."/>
            <person name="Ishida K."/>
        </authorList>
    </citation>
    <scope>NUCLEOTIDE SEQUENCE [LARGE SCALE GENOMIC DNA]</scope>
    <source>
        <strain evidence="2 3">SRT547</strain>
    </source>
</reference>
<dbReference type="SUPFAM" id="SSF54523">
    <property type="entry name" value="Pili subunits"/>
    <property type="match status" value="1"/>
</dbReference>
<dbReference type="PANTHER" id="PTHR30093">
    <property type="entry name" value="GENERAL SECRETION PATHWAY PROTEIN G"/>
    <property type="match status" value="1"/>
</dbReference>
<dbReference type="NCBIfam" id="TIGR02532">
    <property type="entry name" value="IV_pilin_GFxxxE"/>
    <property type="match status" value="1"/>
</dbReference>